<reference evidence="2 3" key="1">
    <citation type="journal article" date="2022" name="Nat. Genet.">
        <title>Improved pea reference genome and pan-genome highlight genomic features and evolutionary characteristics.</title>
        <authorList>
            <person name="Yang T."/>
            <person name="Liu R."/>
            <person name="Luo Y."/>
            <person name="Hu S."/>
            <person name="Wang D."/>
            <person name="Wang C."/>
            <person name="Pandey M.K."/>
            <person name="Ge S."/>
            <person name="Xu Q."/>
            <person name="Li N."/>
            <person name="Li G."/>
            <person name="Huang Y."/>
            <person name="Saxena R.K."/>
            <person name="Ji Y."/>
            <person name="Li M."/>
            <person name="Yan X."/>
            <person name="He Y."/>
            <person name="Liu Y."/>
            <person name="Wang X."/>
            <person name="Xiang C."/>
            <person name="Varshney R.K."/>
            <person name="Ding H."/>
            <person name="Gao S."/>
            <person name="Zong X."/>
        </authorList>
    </citation>
    <scope>NUCLEOTIDE SEQUENCE [LARGE SCALE GENOMIC DNA]</scope>
    <source>
        <strain evidence="2 3">cv. Zhongwan 6</strain>
    </source>
</reference>
<dbReference type="SUPFAM" id="SSF54719">
    <property type="entry name" value="Fe,Mn superoxide dismutase (SOD), C-terminal domain"/>
    <property type="match status" value="1"/>
</dbReference>
<keyword evidence="1" id="KW-0472">Membrane</keyword>
<evidence type="ECO:0000256" key="1">
    <source>
        <dbReference type="SAM" id="Phobius"/>
    </source>
</evidence>
<dbReference type="Gramene" id="Psat04G0407300-T1">
    <property type="protein sequence ID" value="KAI5420150.1"/>
    <property type="gene ID" value="KIW84_044073"/>
</dbReference>
<proteinExistence type="predicted"/>
<dbReference type="InterPro" id="IPR036314">
    <property type="entry name" value="SOD_C_sf"/>
</dbReference>
<evidence type="ECO:0000313" key="2">
    <source>
        <dbReference type="EMBL" id="KAI5420150.1"/>
    </source>
</evidence>
<dbReference type="EMBL" id="JAMSHJ010000004">
    <property type="protein sequence ID" value="KAI5420150.1"/>
    <property type="molecule type" value="Genomic_DNA"/>
</dbReference>
<comment type="caution">
    <text evidence="2">The sequence shown here is derived from an EMBL/GenBank/DDBJ whole genome shotgun (WGS) entry which is preliminary data.</text>
</comment>
<dbReference type="Proteomes" id="UP001058974">
    <property type="component" value="Chromosome 4"/>
</dbReference>
<gene>
    <name evidence="2" type="ORF">KIW84_044073</name>
</gene>
<feature type="transmembrane region" description="Helical" evidence="1">
    <location>
        <begin position="29"/>
        <end position="52"/>
    </location>
</feature>
<protein>
    <submittedName>
        <fullName evidence="2">Uncharacterized protein</fullName>
    </submittedName>
</protein>
<keyword evidence="1" id="KW-1133">Transmembrane helix</keyword>
<sequence length="58" mass="6605">MVDLVLHLVPRVLTDMFKLAAATQFGSGWAWLALHLNLFLGSLNKCLGIYFIRRTRES</sequence>
<organism evidence="2 3">
    <name type="scientific">Pisum sativum</name>
    <name type="common">Garden pea</name>
    <name type="synonym">Lathyrus oleraceus</name>
    <dbReference type="NCBI Taxonomy" id="3888"/>
    <lineage>
        <taxon>Eukaryota</taxon>
        <taxon>Viridiplantae</taxon>
        <taxon>Streptophyta</taxon>
        <taxon>Embryophyta</taxon>
        <taxon>Tracheophyta</taxon>
        <taxon>Spermatophyta</taxon>
        <taxon>Magnoliopsida</taxon>
        <taxon>eudicotyledons</taxon>
        <taxon>Gunneridae</taxon>
        <taxon>Pentapetalae</taxon>
        <taxon>rosids</taxon>
        <taxon>fabids</taxon>
        <taxon>Fabales</taxon>
        <taxon>Fabaceae</taxon>
        <taxon>Papilionoideae</taxon>
        <taxon>50 kb inversion clade</taxon>
        <taxon>NPAAA clade</taxon>
        <taxon>Hologalegina</taxon>
        <taxon>IRL clade</taxon>
        <taxon>Fabeae</taxon>
        <taxon>Lathyrus</taxon>
    </lineage>
</organism>
<keyword evidence="3" id="KW-1185">Reference proteome</keyword>
<dbReference type="AlphaFoldDB" id="A0A9D4XJB5"/>
<accession>A0A9D4XJB5</accession>
<name>A0A9D4XJB5_PEA</name>
<keyword evidence="1" id="KW-0812">Transmembrane</keyword>
<evidence type="ECO:0000313" key="3">
    <source>
        <dbReference type="Proteomes" id="UP001058974"/>
    </source>
</evidence>